<proteinExistence type="inferred from homology"/>
<feature type="domain" description="UmuC" evidence="2">
    <location>
        <begin position="6"/>
        <end position="192"/>
    </location>
</feature>
<dbReference type="InterPro" id="IPR043502">
    <property type="entry name" value="DNA/RNA_pol_sf"/>
</dbReference>
<reference evidence="3 4" key="1">
    <citation type="submission" date="2016-11" db="EMBL/GenBank/DDBJ databases">
        <authorList>
            <person name="Jaros S."/>
            <person name="Januszkiewicz K."/>
            <person name="Wedrychowicz H."/>
        </authorList>
    </citation>
    <scope>NUCLEOTIDE SEQUENCE [LARGE SCALE GENOMIC DNA]</scope>
    <source>
        <strain evidence="3 4">DSM 16917</strain>
    </source>
</reference>
<evidence type="ECO:0000313" key="3">
    <source>
        <dbReference type="EMBL" id="SHI19417.1"/>
    </source>
</evidence>
<dbReference type="OrthoDB" id="9808813at2"/>
<dbReference type="PANTHER" id="PTHR11076">
    <property type="entry name" value="DNA REPAIR POLYMERASE UMUC / TRANSFERASE FAMILY MEMBER"/>
    <property type="match status" value="1"/>
</dbReference>
<dbReference type="Gene3D" id="3.30.70.270">
    <property type="match status" value="1"/>
</dbReference>
<evidence type="ECO:0000256" key="1">
    <source>
        <dbReference type="ARBA" id="ARBA00010945"/>
    </source>
</evidence>
<dbReference type="STRING" id="299255.SAMN02745129_4675"/>
<comment type="similarity">
    <text evidence="1">Belongs to the DNA polymerase type-Y family.</text>
</comment>
<name>A0A1M5Z569_9GAMM</name>
<dbReference type="InterPro" id="IPR001126">
    <property type="entry name" value="UmuC"/>
</dbReference>
<dbReference type="Gene3D" id="1.10.150.20">
    <property type="entry name" value="5' to 3' exonuclease, C-terminal subdomain"/>
    <property type="match status" value="1"/>
</dbReference>
<accession>A0A1M5Z569</accession>
<dbReference type="GO" id="GO:0005829">
    <property type="term" value="C:cytosol"/>
    <property type="evidence" value="ECO:0007669"/>
    <property type="project" value="TreeGrafter"/>
</dbReference>
<dbReference type="Proteomes" id="UP000184268">
    <property type="component" value="Unassembled WGS sequence"/>
</dbReference>
<dbReference type="PROSITE" id="PS50173">
    <property type="entry name" value="UMUC"/>
    <property type="match status" value="1"/>
</dbReference>
<dbReference type="EMBL" id="FQXG01000009">
    <property type="protein sequence ID" value="SHI19417.1"/>
    <property type="molecule type" value="Genomic_DNA"/>
</dbReference>
<dbReference type="Gene3D" id="3.40.1170.60">
    <property type="match status" value="1"/>
</dbReference>
<dbReference type="Pfam" id="PF11799">
    <property type="entry name" value="IMS_C"/>
    <property type="match status" value="1"/>
</dbReference>
<gene>
    <name evidence="3" type="ORF">SAMN02745129_4675</name>
</gene>
<dbReference type="InterPro" id="IPR017961">
    <property type="entry name" value="DNA_pol_Y-fam_little_finger"/>
</dbReference>
<dbReference type="GO" id="GO:0009432">
    <property type="term" value="P:SOS response"/>
    <property type="evidence" value="ECO:0007669"/>
    <property type="project" value="TreeGrafter"/>
</dbReference>
<dbReference type="RefSeq" id="WP_067661956.1">
    <property type="nucleotide sequence ID" value="NZ_FQXG01000009.1"/>
</dbReference>
<dbReference type="InterPro" id="IPR043128">
    <property type="entry name" value="Rev_trsase/Diguanyl_cyclase"/>
</dbReference>
<dbReference type="GO" id="GO:0006281">
    <property type="term" value="P:DNA repair"/>
    <property type="evidence" value="ECO:0007669"/>
    <property type="project" value="InterPro"/>
</dbReference>
<dbReference type="PANTHER" id="PTHR11076:SF34">
    <property type="entry name" value="PROTEIN UMUC"/>
    <property type="match status" value="1"/>
</dbReference>
<evidence type="ECO:0000313" key="4">
    <source>
        <dbReference type="Proteomes" id="UP000184268"/>
    </source>
</evidence>
<dbReference type="GO" id="GO:0003887">
    <property type="term" value="F:DNA-directed DNA polymerase activity"/>
    <property type="evidence" value="ECO:0007669"/>
    <property type="project" value="TreeGrafter"/>
</dbReference>
<dbReference type="AlphaFoldDB" id="A0A1M5Z569"/>
<dbReference type="GO" id="GO:0003684">
    <property type="term" value="F:damaged DNA binding"/>
    <property type="evidence" value="ECO:0007669"/>
    <property type="project" value="InterPro"/>
</dbReference>
<evidence type="ECO:0000259" key="2">
    <source>
        <dbReference type="PROSITE" id="PS50173"/>
    </source>
</evidence>
<dbReference type="GO" id="GO:0042276">
    <property type="term" value="P:error-prone translesion synthesis"/>
    <property type="evidence" value="ECO:0007669"/>
    <property type="project" value="TreeGrafter"/>
</dbReference>
<dbReference type="SUPFAM" id="SSF56672">
    <property type="entry name" value="DNA/RNA polymerases"/>
    <property type="match status" value="1"/>
</dbReference>
<organism evidence="3 4">
    <name type="scientific">Ferrimonas marina</name>
    <dbReference type="NCBI Taxonomy" id="299255"/>
    <lineage>
        <taxon>Bacteria</taxon>
        <taxon>Pseudomonadati</taxon>
        <taxon>Pseudomonadota</taxon>
        <taxon>Gammaproteobacteria</taxon>
        <taxon>Alteromonadales</taxon>
        <taxon>Ferrimonadaceae</taxon>
        <taxon>Ferrimonas</taxon>
    </lineage>
</organism>
<dbReference type="Pfam" id="PF00817">
    <property type="entry name" value="IMS"/>
    <property type="match status" value="1"/>
</dbReference>
<sequence>MKGLTFALIDVNSAYAQYYALTETQIRHRPIVVLSAQDGIIIAANDQARALGLRKFEPWFQQRKTLPKAQLDQVAVRSSTFEHISEASRRFHHTLGQLAPEVWPYSVDECFALYGRAQCDWLAEGQGIKQRLWSELRYPVGVGFGSTMTLSKVASHVAKRFPEFSKQQIAEVREQDRHILDRVGVEELWGVGKRTAPKLLERGIETALDLAQAPRGELRRVFGVNMERTHMELNGIACLEPGYSDHSQTICSMRSLSPSQQFCCEEQLARGLADRLACAHEKLLAQQVTVSKLSVYAATPAFNQRVTPFNHSVTVPLGLHTQDLLTLSRAVREGAAKLHKNGVLYGKIGVTLLDPTPLSHRQGDLFSRSDSEKSDALSEVLGQLHGRFGRDAVTLGRCSLGAGQEVYGSCHTPRALTRWDELALAY</sequence>
<keyword evidence="4" id="KW-1185">Reference proteome</keyword>
<protein>
    <submittedName>
        <fullName evidence="3">DNA polymerase V</fullName>
    </submittedName>
</protein>
<dbReference type="InterPro" id="IPR050116">
    <property type="entry name" value="DNA_polymerase-Y"/>
</dbReference>